<dbReference type="InterPro" id="IPR007844">
    <property type="entry name" value="AsmA"/>
</dbReference>
<dbReference type="Proteomes" id="UP000193963">
    <property type="component" value="Unassembled WGS sequence"/>
</dbReference>
<name>A0A1X6Z5J0_9RHOB</name>
<accession>A0A1X6Z5J0</accession>
<evidence type="ECO:0000313" key="2">
    <source>
        <dbReference type="EMBL" id="SLN41735.1"/>
    </source>
</evidence>
<dbReference type="PANTHER" id="PTHR30441">
    <property type="entry name" value="DUF748 DOMAIN-CONTAINING PROTEIN"/>
    <property type="match status" value="1"/>
</dbReference>
<feature type="domain" description="AsmA" evidence="1">
    <location>
        <begin position="350"/>
        <end position="523"/>
    </location>
</feature>
<keyword evidence="3" id="KW-1185">Reference proteome</keyword>
<protein>
    <submittedName>
        <fullName evidence="2">Putative assembly protein</fullName>
    </submittedName>
</protein>
<dbReference type="EMBL" id="FWFN01000003">
    <property type="protein sequence ID" value="SLN41735.1"/>
    <property type="molecule type" value="Genomic_DNA"/>
</dbReference>
<dbReference type="Pfam" id="PF05170">
    <property type="entry name" value="AsmA"/>
    <property type="match status" value="2"/>
</dbReference>
<dbReference type="GO" id="GO:0005886">
    <property type="term" value="C:plasma membrane"/>
    <property type="evidence" value="ECO:0007669"/>
    <property type="project" value="TreeGrafter"/>
</dbReference>
<sequence>MRWILRILGALVLAVVLLAGALLLLPGEKIAGIAADRIEEITGRQLTIAGETRLSYYPVLGVRTGPVSLSNASWSNRGPMFEAESLQIGVDLMALLGGDVRITELDAEAPAILLERNAEGAVNWDLLPEGAASGAGAPATAEEARQITLDRLFIRNASIRYIDAAMDSDQRLEGLELTLSLPDASGPADITLGLDLPGGRITGEGRVARARTFLDGGVSDLSLAFSAPGGTARFEGRGGIAPEADGHLVLSVSDAGQLFSVLGEQASLPGALNGDLGFDGQVTLTADGAVSLRDGTLRGAGNAAAVEADIRPGAVTRITAQVVAETLDLTAFTGSKGGGSGRSGGGPSGWSSAPVDVSALNLVEGDIVLSAGTVDLGVTRLTQLRSRVTVDRARAVATINQMGVFGGGVTGQLVANNRSGLSIGGDLSAAGVDLNRMLDELAGIDRFTGSADAALNFLAVGNSVQAWMSSLSGSGSLSTGRGTISGIDLDRVLRSGDVSGGTTIFDATEASFSIADGVLSNDDLEMRLASITATGEGTVDMGQQRLNYLFTPVALKDDEGRGIAIPVRIRGPWASPQILPDLERAIQLNSDLDAEQIEETAKDRVRAEVEGALGVTREEGESDEELLRRGLENKLQDELRNLFK</sequence>
<dbReference type="PANTHER" id="PTHR30441:SF4">
    <property type="entry name" value="PROTEIN ASMA"/>
    <property type="match status" value="1"/>
</dbReference>
<organism evidence="2 3">
    <name type="scientific">Pseudooceanicola marinus</name>
    <dbReference type="NCBI Taxonomy" id="396013"/>
    <lineage>
        <taxon>Bacteria</taxon>
        <taxon>Pseudomonadati</taxon>
        <taxon>Pseudomonadota</taxon>
        <taxon>Alphaproteobacteria</taxon>
        <taxon>Rhodobacterales</taxon>
        <taxon>Paracoccaceae</taxon>
        <taxon>Pseudooceanicola</taxon>
    </lineage>
</organism>
<dbReference type="OrthoDB" id="5439561at2"/>
<proteinExistence type="predicted"/>
<gene>
    <name evidence="2" type="ORF">PSM7751_01937</name>
</gene>
<evidence type="ECO:0000313" key="3">
    <source>
        <dbReference type="Proteomes" id="UP000193963"/>
    </source>
</evidence>
<evidence type="ECO:0000259" key="1">
    <source>
        <dbReference type="Pfam" id="PF05170"/>
    </source>
</evidence>
<dbReference type="RefSeq" id="WP_085887805.1">
    <property type="nucleotide sequence ID" value="NZ_FWFN01000003.1"/>
</dbReference>
<reference evidence="3" key="1">
    <citation type="submission" date="2017-03" db="EMBL/GenBank/DDBJ databases">
        <authorList>
            <person name="Rodrigo-Torres L."/>
            <person name="Arahal R.D."/>
            <person name="Lucena T."/>
        </authorList>
    </citation>
    <scope>NUCLEOTIDE SEQUENCE [LARGE SCALE GENOMIC DNA]</scope>
    <source>
        <strain evidence="3">CECT 7751</strain>
    </source>
</reference>
<dbReference type="AlphaFoldDB" id="A0A1X6Z5J0"/>
<feature type="domain" description="AsmA" evidence="1">
    <location>
        <begin position="7"/>
        <end position="205"/>
    </location>
</feature>
<dbReference type="GO" id="GO:0090313">
    <property type="term" value="P:regulation of protein targeting to membrane"/>
    <property type="evidence" value="ECO:0007669"/>
    <property type="project" value="TreeGrafter"/>
</dbReference>
<dbReference type="InterPro" id="IPR052894">
    <property type="entry name" value="AsmA-related"/>
</dbReference>